<gene>
    <name evidence="1" type="ORF">CA2015_4777</name>
</gene>
<proteinExistence type="predicted"/>
<accession>A0A0H4PHV4</accession>
<dbReference type="STRING" id="320787.CA2015_4777"/>
<evidence type="ECO:0000313" key="1">
    <source>
        <dbReference type="EMBL" id="AKP54101.1"/>
    </source>
</evidence>
<keyword evidence="2" id="KW-1185">Reference proteome</keyword>
<dbReference type="OrthoDB" id="821888at2"/>
<sequence length="380" mass="42841">MKKTILLQICLINCFFSCGSKDNDNLSDTSYALEIVDSVQVDFLGNLQLYAVHSTKDLFLFHEFQQNQFILTDKNGEVLSTFDQPGDAPSSYGSTACSATFVGDSIVVMGRQKLVIYNLDFDYIKSHQKPYAGQGMTYSGFDHLHKVNIGDETNLVAFTGGAQHPVATNQEDYYNHFNTFDLISLDSGGYVPITPLHPKSRYKQGKAFNFIRPMFQVNEDKIHFVFATDTLFHTHDLSKAENGLTVEGIPFDDFILNPGYPFGGSEDYDTPKPRKGEVESYFKVDEKDLILYRSGLSLDVIIANKTATQEDAKKINARLNPLKFLVREAEGVYSEVGLCPTNFTPTHVDGKNRLWARQHVELLDQEPEFYTIYQVALVPQ</sequence>
<evidence type="ECO:0000313" key="2">
    <source>
        <dbReference type="Proteomes" id="UP000036520"/>
    </source>
</evidence>
<protein>
    <submittedName>
        <fullName evidence="1">Uncharacterized protein</fullName>
    </submittedName>
</protein>
<dbReference type="RefSeq" id="WP_048644120.1">
    <property type="nucleotide sequence ID" value="NZ_CP012040.1"/>
</dbReference>
<dbReference type="Proteomes" id="UP000036520">
    <property type="component" value="Chromosome"/>
</dbReference>
<name>A0A0H4PHV4_9BACT</name>
<reference evidence="1 2" key="1">
    <citation type="submission" date="2015-07" db="EMBL/GenBank/DDBJ databases">
        <authorList>
            <person name="Kim K.M."/>
        </authorList>
    </citation>
    <scope>NUCLEOTIDE SEQUENCE [LARGE SCALE GENOMIC DNA]</scope>
    <source>
        <strain evidence="1 2">KCTC 12363</strain>
    </source>
</reference>
<organism evidence="1 2">
    <name type="scientific">Cyclobacterium amurskyense</name>
    <dbReference type="NCBI Taxonomy" id="320787"/>
    <lineage>
        <taxon>Bacteria</taxon>
        <taxon>Pseudomonadati</taxon>
        <taxon>Bacteroidota</taxon>
        <taxon>Cytophagia</taxon>
        <taxon>Cytophagales</taxon>
        <taxon>Cyclobacteriaceae</taxon>
        <taxon>Cyclobacterium</taxon>
    </lineage>
</organism>
<dbReference type="EMBL" id="CP012040">
    <property type="protein sequence ID" value="AKP54101.1"/>
    <property type="molecule type" value="Genomic_DNA"/>
</dbReference>
<dbReference type="KEGG" id="camu:CA2015_4777"/>
<dbReference type="AlphaFoldDB" id="A0A0H4PHV4"/>